<keyword evidence="2" id="KW-0472">Membrane</keyword>
<sequence length="598" mass="64320">MAGDGHAKEEMGRRPGFAYERFDRAAQLRRVLLFSLARWLLTVALVCSIYALLWSFSSKPALTNDKKREFNALIIGLSICLGLNTASSIKAITGEVRWWLLSLGPWSPRESDLILQSENLSRLMLLGCTSSRLIARAFVAFFLVINIASQVALAALGLTYNLNPADKFTVTKPGLVSVPDLSSIQTAKVLSSSNPSQATSALRYTANSYGLVALTYGFGALSEIPPPGAIFNPDNNLTYCGGHNSCRYVFFDATPNNSSYYTMVATTRYVSTSAACQSWRVVRGGDGTQRRIVIGDANATEFGPVPTLNGPDQNLFMYDPREPAGDTWSVVSALEASSKDPWFYRCNISVGLVQNAVIKEHLLGANLSRMAVSAIALQGYGASATTGVGNSTSRLQFQSYPAEAWFGSPHRGDVGAMGLTMAQFSAGVIAVTAQSNSNIVVPGLVPLKGVTVEIPHWSYVHLILGLTAGLQLLFAVVALATTSRVQVRGHSHLAMASLLRPALHGSRRQGTRTGGAKVKGPEQVSPATLLRKRHIGDDTQHQLKWARLTRRHLAQFNKMDKAKKASAPSEATADSSPTIKTKTTESAYGDYVDTVGGA</sequence>
<evidence type="ECO:0000313" key="3">
    <source>
        <dbReference type="EMBL" id="KAF4511008.1"/>
    </source>
</evidence>
<dbReference type="OrthoDB" id="3596604at2759"/>
<gene>
    <name evidence="3" type="ORF">G6O67_002848</name>
</gene>
<dbReference type="Proteomes" id="UP000557566">
    <property type="component" value="Unassembled WGS sequence"/>
</dbReference>
<proteinExistence type="predicted"/>
<keyword evidence="4" id="KW-1185">Reference proteome</keyword>
<dbReference type="EMBL" id="JAAVMX010000003">
    <property type="protein sequence ID" value="KAF4511008.1"/>
    <property type="molecule type" value="Genomic_DNA"/>
</dbReference>
<feature type="region of interest" description="Disordered" evidence="1">
    <location>
        <begin position="558"/>
        <end position="598"/>
    </location>
</feature>
<feature type="region of interest" description="Disordered" evidence="1">
    <location>
        <begin position="504"/>
        <end position="523"/>
    </location>
</feature>
<keyword evidence="2" id="KW-1133">Transmembrane helix</keyword>
<feature type="transmembrane region" description="Helical" evidence="2">
    <location>
        <begin position="31"/>
        <end position="53"/>
    </location>
</feature>
<feature type="transmembrane region" description="Helical" evidence="2">
    <location>
        <begin position="133"/>
        <end position="158"/>
    </location>
</feature>
<feature type="compositionally biased region" description="Polar residues" evidence="1">
    <location>
        <begin position="572"/>
        <end position="586"/>
    </location>
</feature>
<keyword evidence="2" id="KW-0812">Transmembrane</keyword>
<evidence type="ECO:0000313" key="4">
    <source>
        <dbReference type="Proteomes" id="UP000557566"/>
    </source>
</evidence>
<evidence type="ECO:0000256" key="1">
    <source>
        <dbReference type="SAM" id="MobiDB-lite"/>
    </source>
</evidence>
<reference evidence="3 4" key="1">
    <citation type="journal article" date="2020" name="Genome Biol. Evol.">
        <title>A new high-quality draft genome assembly of the Chinese cordyceps Ophiocordyceps sinensis.</title>
        <authorList>
            <person name="Shu R."/>
            <person name="Zhang J."/>
            <person name="Meng Q."/>
            <person name="Zhang H."/>
            <person name="Zhou G."/>
            <person name="Li M."/>
            <person name="Wu P."/>
            <person name="Zhao Y."/>
            <person name="Chen C."/>
            <person name="Qin Q."/>
        </authorList>
    </citation>
    <scope>NUCLEOTIDE SEQUENCE [LARGE SCALE GENOMIC DNA]</scope>
    <source>
        <strain evidence="3 4">IOZ07</strain>
    </source>
</reference>
<accession>A0A8H4V7N7</accession>
<dbReference type="AlphaFoldDB" id="A0A8H4V7N7"/>
<comment type="caution">
    <text evidence="3">The sequence shown here is derived from an EMBL/GenBank/DDBJ whole genome shotgun (WGS) entry which is preliminary data.</text>
</comment>
<protein>
    <submittedName>
        <fullName evidence="3">Uncharacterized protein</fullName>
    </submittedName>
</protein>
<feature type="transmembrane region" description="Helical" evidence="2">
    <location>
        <begin position="457"/>
        <end position="480"/>
    </location>
</feature>
<feature type="transmembrane region" description="Helical" evidence="2">
    <location>
        <begin position="73"/>
        <end position="92"/>
    </location>
</feature>
<name>A0A8H4V7N7_9HYPO</name>
<evidence type="ECO:0000256" key="2">
    <source>
        <dbReference type="SAM" id="Phobius"/>
    </source>
</evidence>
<organism evidence="3 4">
    <name type="scientific">Ophiocordyceps sinensis</name>
    <dbReference type="NCBI Taxonomy" id="72228"/>
    <lineage>
        <taxon>Eukaryota</taxon>
        <taxon>Fungi</taxon>
        <taxon>Dikarya</taxon>
        <taxon>Ascomycota</taxon>
        <taxon>Pezizomycotina</taxon>
        <taxon>Sordariomycetes</taxon>
        <taxon>Hypocreomycetidae</taxon>
        <taxon>Hypocreales</taxon>
        <taxon>Ophiocordycipitaceae</taxon>
        <taxon>Ophiocordyceps</taxon>
    </lineage>
</organism>